<protein>
    <recommendedName>
        <fullName evidence="7 10">Ribulose-phosphate 3-epimerase</fullName>
        <ecNumber evidence="7 10">5.1.3.1</ecNumber>
    </recommendedName>
</protein>
<dbReference type="Pfam" id="PF00834">
    <property type="entry name" value="Ribul_P_3_epim"/>
    <property type="match status" value="1"/>
</dbReference>
<keyword evidence="10 11" id="KW-0119">Carbohydrate metabolism</keyword>
<evidence type="ECO:0000256" key="6">
    <source>
        <dbReference type="ARBA" id="ARBA00009541"/>
    </source>
</evidence>
<comment type="cofactor">
    <cofactor evidence="2">
        <name>Mn(2+)</name>
        <dbReference type="ChEBI" id="CHEBI:29035"/>
    </cofactor>
</comment>
<comment type="cofactor">
    <cofactor evidence="10 13">
        <name>a divalent metal cation</name>
        <dbReference type="ChEBI" id="CHEBI:60240"/>
    </cofactor>
    <text evidence="10 13">Binds 1 divalent metal cation per subunit.</text>
</comment>
<comment type="cofactor">
    <cofactor evidence="5">
        <name>Fe(2+)</name>
        <dbReference type="ChEBI" id="CHEBI:29033"/>
    </cofactor>
</comment>
<dbReference type="STRING" id="626523.GCWU000342_00591"/>
<dbReference type="InterPro" id="IPR013785">
    <property type="entry name" value="Aldolase_TIM"/>
</dbReference>
<evidence type="ECO:0000256" key="3">
    <source>
        <dbReference type="ARBA" id="ARBA00001941"/>
    </source>
</evidence>
<dbReference type="SUPFAM" id="SSF51366">
    <property type="entry name" value="Ribulose-phoshate binding barrel"/>
    <property type="match status" value="1"/>
</dbReference>
<feature type="binding site" evidence="10 13">
    <location>
        <position position="34"/>
    </location>
    <ligand>
        <name>a divalent metal cation</name>
        <dbReference type="ChEBI" id="CHEBI:60240"/>
    </ligand>
</feature>
<comment type="catalytic activity">
    <reaction evidence="1 10 11">
        <text>D-ribulose 5-phosphate = D-xylulose 5-phosphate</text>
        <dbReference type="Rhea" id="RHEA:13677"/>
        <dbReference type="ChEBI" id="CHEBI:57737"/>
        <dbReference type="ChEBI" id="CHEBI:58121"/>
        <dbReference type="EC" id="5.1.3.1"/>
    </reaction>
</comment>
<evidence type="ECO:0000256" key="10">
    <source>
        <dbReference type="HAMAP-Rule" id="MF_02227"/>
    </source>
</evidence>
<feature type="active site" description="Proton donor" evidence="10 12">
    <location>
        <position position="174"/>
    </location>
</feature>
<comment type="pathway">
    <text evidence="10">Carbohydrate degradation.</text>
</comment>
<evidence type="ECO:0000256" key="11">
    <source>
        <dbReference type="PIRNR" id="PIRNR001461"/>
    </source>
</evidence>
<gene>
    <name evidence="10 15" type="primary">rpe</name>
    <name evidence="15" type="ORF">GCWU000342_00591</name>
</gene>
<dbReference type="PROSITE" id="PS01085">
    <property type="entry name" value="RIBUL_P_3_EPIMER_1"/>
    <property type="match status" value="1"/>
</dbReference>
<dbReference type="NCBIfam" id="TIGR01163">
    <property type="entry name" value="rpe"/>
    <property type="match status" value="1"/>
</dbReference>
<dbReference type="Proteomes" id="UP000003494">
    <property type="component" value="Unassembled WGS sequence"/>
</dbReference>
<evidence type="ECO:0000256" key="12">
    <source>
        <dbReference type="PIRSR" id="PIRSR001461-1"/>
    </source>
</evidence>
<evidence type="ECO:0000256" key="13">
    <source>
        <dbReference type="PIRSR" id="PIRSR001461-2"/>
    </source>
</evidence>
<sequence length="216" mass="23465">MNCLSPSILSADYGHLADDIALVDEAGAQYIHVDVMDGTFVPNITIGAPVVRSIRNYTDKILDVHMMVEEPARFVPDMAEAGADIITVHAEATRHLDRTIAAVKEQKVMVGLALNPATSLDVLEYVLPQLDMVLLMSVNPGFGGQEFIPYTIDKLQQLRQMMDRQGLDIDIEVDGGINLENVTDVLNAGANIIVAGSAVYRGDAADNVQRFLEIMG</sequence>
<keyword evidence="8 10" id="KW-0479">Metal-binding</keyword>
<evidence type="ECO:0000256" key="14">
    <source>
        <dbReference type="PIRSR" id="PIRSR001461-3"/>
    </source>
</evidence>
<dbReference type="NCBIfam" id="NF004076">
    <property type="entry name" value="PRK05581.1-4"/>
    <property type="match status" value="1"/>
</dbReference>
<dbReference type="FunFam" id="3.20.20.70:FF:000004">
    <property type="entry name" value="Ribulose-phosphate 3-epimerase"/>
    <property type="match status" value="1"/>
</dbReference>
<feature type="binding site" evidence="10 14">
    <location>
        <position position="7"/>
    </location>
    <ligand>
        <name>substrate</name>
    </ligand>
</feature>
<feature type="binding site" evidence="10 14">
    <location>
        <begin position="141"/>
        <end position="144"/>
    </location>
    <ligand>
        <name>substrate</name>
    </ligand>
</feature>
<dbReference type="PANTHER" id="PTHR11749">
    <property type="entry name" value="RIBULOSE-5-PHOSPHATE-3-EPIMERASE"/>
    <property type="match status" value="1"/>
</dbReference>
<keyword evidence="13" id="KW-0464">Manganese</keyword>
<accession>C4G9D8</accession>
<feature type="binding site" evidence="10 14">
    <location>
        <position position="65"/>
    </location>
    <ligand>
        <name>substrate</name>
    </ligand>
</feature>
<dbReference type="GO" id="GO:0006098">
    <property type="term" value="P:pentose-phosphate shunt"/>
    <property type="evidence" value="ECO:0007669"/>
    <property type="project" value="UniProtKB-UniRule"/>
</dbReference>
<dbReference type="RefSeq" id="WP_006905623.1">
    <property type="nucleotide sequence ID" value="NZ_GG665866.1"/>
</dbReference>
<evidence type="ECO:0000256" key="9">
    <source>
        <dbReference type="ARBA" id="ARBA00023235"/>
    </source>
</evidence>
<evidence type="ECO:0000256" key="4">
    <source>
        <dbReference type="ARBA" id="ARBA00001947"/>
    </source>
</evidence>
<dbReference type="GO" id="GO:0046872">
    <property type="term" value="F:metal ion binding"/>
    <property type="evidence" value="ECO:0007669"/>
    <property type="project" value="UniProtKB-UniRule"/>
</dbReference>
<dbReference type="eggNOG" id="COG0036">
    <property type="taxonomic scope" value="Bacteria"/>
</dbReference>
<evidence type="ECO:0000313" key="15">
    <source>
        <dbReference type="EMBL" id="EEP29235.1"/>
    </source>
</evidence>
<keyword evidence="16" id="KW-1185">Reference proteome</keyword>
<keyword evidence="9 10" id="KW-0413">Isomerase</keyword>
<dbReference type="GO" id="GO:0019323">
    <property type="term" value="P:pentose catabolic process"/>
    <property type="evidence" value="ECO:0007669"/>
    <property type="project" value="UniProtKB-UniRule"/>
</dbReference>
<comment type="similarity">
    <text evidence="6 10 11">Belongs to the ribulose-phosphate 3-epimerase family.</text>
</comment>
<comment type="cofactor">
    <cofactor evidence="3">
        <name>Co(2+)</name>
        <dbReference type="ChEBI" id="CHEBI:48828"/>
    </cofactor>
</comment>
<comment type="cofactor">
    <cofactor evidence="4">
        <name>Zn(2+)</name>
        <dbReference type="ChEBI" id="CHEBI:29105"/>
    </cofactor>
</comment>
<feature type="binding site" evidence="10">
    <location>
        <begin position="174"/>
        <end position="176"/>
    </location>
    <ligand>
        <name>substrate</name>
    </ligand>
</feature>
<comment type="function">
    <text evidence="10">Catalyzes the reversible epimerization of D-ribulose 5-phosphate to D-xylulose 5-phosphate.</text>
</comment>
<reference evidence="15" key="1">
    <citation type="submission" date="2009-04" db="EMBL/GenBank/DDBJ databases">
        <authorList>
            <person name="Weinstock G."/>
            <person name="Sodergren E."/>
            <person name="Clifton S."/>
            <person name="Fulton L."/>
            <person name="Fulton B."/>
            <person name="Courtney L."/>
            <person name="Fronick C."/>
            <person name="Harrison M."/>
            <person name="Strong C."/>
            <person name="Farmer C."/>
            <person name="Delahaunty K."/>
            <person name="Markovic C."/>
            <person name="Hall O."/>
            <person name="Minx P."/>
            <person name="Tomlinson C."/>
            <person name="Mitreva M."/>
            <person name="Nelson J."/>
            <person name="Hou S."/>
            <person name="Wollam A."/>
            <person name="Pepin K.H."/>
            <person name="Johnson M."/>
            <person name="Bhonagiri V."/>
            <person name="Nash W.E."/>
            <person name="Warren W."/>
            <person name="Chinwalla A."/>
            <person name="Mardis E.R."/>
            <person name="Wilson R.K."/>
        </authorList>
    </citation>
    <scope>NUCLEOTIDE SEQUENCE [LARGE SCALE GENOMIC DNA]</scope>
    <source>
        <strain evidence="15">DSM 14600</strain>
    </source>
</reference>
<dbReference type="AlphaFoldDB" id="C4G9D8"/>
<dbReference type="EMBL" id="ACIP02000001">
    <property type="protein sequence ID" value="EEP29235.1"/>
    <property type="molecule type" value="Genomic_DNA"/>
</dbReference>
<dbReference type="InterPro" id="IPR011060">
    <property type="entry name" value="RibuloseP-bd_barrel"/>
</dbReference>
<dbReference type="HOGENOM" id="CLU_054856_2_1_9"/>
<feature type="binding site" evidence="10 13">
    <location>
        <position position="174"/>
    </location>
    <ligand>
        <name>a divalent metal cation</name>
        <dbReference type="ChEBI" id="CHEBI:60240"/>
    </ligand>
</feature>
<feature type="binding site" evidence="10 14">
    <location>
        <begin position="196"/>
        <end position="197"/>
    </location>
    <ligand>
        <name>substrate</name>
    </ligand>
</feature>
<dbReference type="CDD" id="cd00429">
    <property type="entry name" value="RPE"/>
    <property type="match status" value="1"/>
</dbReference>
<feature type="binding site" evidence="10 13">
    <location>
        <position position="65"/>
    </location>
    <ligand>
        <name>a divalent metal cation</name>
        <dbReference type="ChEBI" id="CHEBI:60240"/>
    </ligand>
</feature>
<feature type="binding site" evidence="10 13">
    <location>
        <position position="32"/>
    </location>
    <ligand>
        <name>a divalent metal cation</name>
        <dbReference type="ChEBI" id="CHEBI:60240"/>
    </ligand>
</feature>
<feature type="binding site" evidence="14">
    <location>
        <position position="176"/>
    </location>
    <ligand>
        <name>substrate</name>
    </ligand>
</feature>
<evidence type="ECO:0000256" key="5">
    <source>
        <dbReference type="ARBA" id="ARBA00001954"/>
    </source>
</evidence>
<keyword evidence="13" id="KW-0862">Zinc</keyword>
<keyword evidence="13" id="KW-0170">Cobalt</keyword>
<dbReference type="Gene3D" id="3.20.20.70">
    <property type="entry name" value="Aldolase class I"/>
    <property type="match status" value="1"/>
</dbReference>
<dbReference type="InterPro" id="IPR000056">
    <property type="entry name" value="Ribul_P_3_epim-like"/>
</dbReference>
<evidence type="ECO:0000256" key="8">
    <source>
        <dbReference type="ARBA" id="ARBA00022723"/>
    </source>
</evidence>
<dbReference type="PIRSF" id="PIRSF001461">
    <property type="entry name" value="RPE"/>
    <property type="match status" value="1"/>
</dbReference>
<dbReference type="HAMAP" id="MF_02227">
    <property type="entry name" value="RPE"/>
    <property type="match status" value="1"/>
</dbReference>
<evidence type="ECO:0000313" key="16">
    <source>
        <dbReference type="Proteomes" id="UP000003494"/>
    </source>
</evidence>
<proteinExistence type="inferred from homology"/>
<evidence type="ECO:0000256" key="2">
    <source>
        <dbReference type="ARBA" id="ARBA00001936"/>
    </source>
</evidence>
<name>C4G9D8_9FIRM</name>
<evidence type="ECO:0000256" key="1">
    <source>
        <dbReference type="ARBA" id="ARBA00001782"/>
    </source>
</evidence>
<comment type="caution">
    <text evidence="15">The sequence shown here is derived from an EMBL/GenBank/DDBJ whole genome shotgun (WGS) entry which is preliminary data.</text>
</comment>
<organism evidence="15 16">
    <name type="scientific">Shuttleworthella satelles DSM 14600</name>
    <dbReference type="NCBI Taxonomy" id="626523"/>
    <lineage>
        <taxon>Bacteria</taxon>
        <taxon>Bacillati</taxon>
        <taxon>Bacillota</taxon>
        <taxon>Clostridia</taxon>
        <taxon>Lachnospirales</taxon>
        <taxon>Lachnospiraceae</taxon>
        <taxon>Shuttleworthella</taxon>
    </lineage>
</organism>
<feature type="active site" description="Proton acceptor" evidence="10 12">
    <location>
        <position position="34"/>
    </location>
</feature>
<dbReference type="GO" id="GO:0005737">
    <property type="term" value="C:cytoplasm"/>
    <property type="evidence" value="ECO:0007669"/>
    <property type="project" value="UniProtKB-ARBA"/>
</dbReference>
<evidence type="ECO:0000256" key="7">
    <source>
        <dbReference type="ARBA" id="ARBA00013188"/>
    </source>
</evidence>
<dbReference type="GO" id="GO:0004750">
    <property type="term" value="F:D-ribulose-phosphate 3-epimerase activity"/>
    <property type="evidence" value="ECO:0007669"/>
    <property type="project" value="UniProtKB-UniRule"/>
</dbReference>
<dbReference type="EC" id="5.1.3.1" evidence="7 10"/>
<dbReference type="PROSITE" id="PS01086">
    <property type="entry name" value="RIBUL_P_3_EPIMER_2"/>
    <property type="match status" value="1"/>
</dbReference>
<dbReference type="InterPro" id="IPR026019">
    <property type="entry name" value="Ribul_P_3_epim"/>
</dbReference>